<dbReference type="Pfam" id="PF13828">
    <property type="entry name" value="DUF4190"/>
    <property type="match status" value="1"/>
</dbReference>
<dbReference type="EMBL" id="JGYN01000010">
    <property type="protein sequence ID" value="KFI51213.1"/>
    <property type="molecule type" value="Genomic_DNA"/>
</dbReference>
<dbReference type="STRING" id="1437608.GCA_000771645_01287"/>
<dbReference type="Proteomes" id="UP000029108">
    <property type="component" value="Unassembled WGS sequence"/>
</dbReference>
<organism evidence="4 5">
    <name type="scientific">Bifidobacterium biavatii DSM 23969</name>
    <dbReference type="NCBI Taxonomy" id="1437608"/>
    <lineage>
        <taxon>Bacteria</taxon>
        <taxon>Bacillati</taxon>
        <taxon>Actinomycetota</taxon>
        <taxon>Actinomycetes</taxon>
        <taxon>Bifidobacteriales</taxon>
        <taxon>Bifidobacteriaceae</taxon>
        <taxon>Bifidobacterium</taxon>
    </lineage>
</organism>
<feature type="region of interest" description="Disordered" evidence="1">
    <location>
        <begin position="116"/>
        <end position="136"/>
    </location>
</feature>
<dbReference type="AlphaFoldDB" id="A0A086ZXG3"/>
<feature type="domain" description="DUF4190" evidence="3">
    <location>
        <begin position="173"/>
        <end position="226"/>
    </location>
</feature>
<evidence type="ECO:0000313" key="4">
    <source>
        <dbReference type="EMBL" id="KFI51213.1"/>
    </source>
</evidence>
<dbReference type="OrthoDB" id="3238658at2"/>
<feature type="transmembrane region" description="Helical" evidence="2">
    <location>
        <begin position="173"/>
        <end position="198"/>
    </location>
</feature>
<feature type="compositionally biased region" description="Low complexity" evidence="1">
    <location>
        <begin position="33"/>
        <end position="78"/>
    </location>
</feature>
<dbReference type="GO" id="GO:0016853">
    <property type="term" value="F:isomerase activity"/>
    <property type="evidence" value="ECO:0007669"/>
    <property type="project" value="UniProtKB-KW"/>
</dbReference>
<dbReference type="InterPro" id="IPR025241">
    <property type="entry name" value="DUF4190"/>
</dbReference>
<accession>A0A086ZXG3</accession>
<name>A0A086ZXG3_9BIFI</name>
<feature type="compositionally biased region" description="Polar residues" evidence="1">
    <location>
        <begin position="1"/>
        <end position="32"/>
    </location>
</feature>
<feature type="region of interest" description="Disordered" evidence="1">
    <location>
        <begin position="88"/>
        <end position="107"/>
    </location>
</feature>
<sequence length="316" mass="34006">MSENNASPQTPYGNGTDDSGNNDHSNGYFQTPASAQLSYQSPSQSSQSQSGGQQSSYGQAAYGQASGQQAYGQSSQYGQAYGQQSAASAYEQQPYGQPQNDQSQYGQRAYGQAYGQSYSQSPQYGQQYGQSYGQSAYGQQPYGRSPYGQPAYGQSAPGWYPAYDEPSYQRWNILSIVGFVLAFPIPPVGLVLSIIALVQINKSREKSKGLAIAGIVVGAISTALLTAVIMIAVFAFGQAMDYAVYDRDGYGYSDDNGGYGDYGDVTTDCAAELDGQCYEWDDLDDYMEDYLRKYGTRPSIDGYGNVGDYSTAAMIG</sequence>
<feature type="compositionally biased region" description="Polar residues" evidence="1">
    <location>
        <begin position="96"/>
        <end position="106"/>
    </location>
</feature>
<comment type="caution">
    <text evidence="4">The sequence shown here is derived from an EMBL/GenBank/DDBJ whole genome shotgun (WGS) entry which is preliminary data.</text>
</comment>
<proteinExistence type="predicted"/>
<dbReference type="eggNOG" id="ENOG5033A46">
    <property type="taxonomic scope" value="Bacteria"/>
</dbReference>
<gene>
    <name evidence="4" type="ORF">BBIA_0777</name>
</gene>
<reference evidence="4 5" key="1">
    <citation type="submission" date="2014-03" db="EMBL/GenBank/DDBJ databases">
        <title>Genomics of Bifidobacteria.</title>
        <authorList>
            <person name="Ventura M."/>
            <person name="Milani C."/>
            <person name="Lugli G.A."/>
        </authorList>
    </citation>
    <scope>NUCLEOTIDE SEQUENCE [LARGE SCALE GENOMIC DNA]</scope>
    <source>
        <strain evidence="4 5">DSM 23969</strain>
    </source>
</reference>
<keyword evidence="2" id="KW-0472">Membrane</keyword>
<evidence type="ECO:0000256" key="2">
    <source>
        <dbReference type="SAM" id="Phobius"/>
    </source>
</evidence>
<feature type="region of interest" description="Disordered" evidence="1">
    <location>
        <begin position="1"/>
        <end position="78"/>
    </location>
</feature>
<dbReference type="RefSeq" id="WP_051923786.1">
    <property type="nucleotide sequence ID" value="NZ_JDUU01000024.1"/>
</dbReference>
<keyword evidence="5" id="KW-1185">Reference proteome</keyword>
<keyword evidence="2" id="KW-0812">Transmembrane</keyword>
<evidence type="ECO:0000313" key="5">
    <source>
        <dbReference type="Proteomes" id="UP000029108"/>
    </source>
</evidence>
<evidence type="ECO:0000256" key="1">
    <source>
        <dbReference type="SAM" id="MobiDB-lite"/>
    </source>
</evidence>
<keyword evidence="4" id="KW-0413">Isomerase</keyword>
<evidence type="ECO:0000259" key="3">
    <source>
        <dbReference type="Pfam" id="PF13828"/>
    </source>
</evidence>
<protein>
    <submittedName>
        <fullName evidence="4">Peptidyl-prolyl cis-trans isomerase</fullName>
    </submittedName>
</protein>
<feature type="transmembrane region" description="Helical" evidence="2">
    <location>
        <begin position="210"/>
        <end position="237"/>
    </location>
</feature>
<keyword evidence="2" id="KW-1133">Transmembrane helix</keyword>